<evidence type="ECO:0000256" key="1">
    <source>
        <dbReference type="SAM" id="MobiDB-lite"/>
    </source>
</evidence>
<gene>
    <name evidence="2" type="ORF">B0T11DRAFT_340963</name>
</gene>
<evidence type="ECO:0000313" key="3">
    <source>
        <dbReference type="Proteomes" id="UP000813385"/>
    </source>
</evidence>
<sequence>MSANTESLAKENTEFHSRVPPSEPLTTKGHAPGVKVGNDAVPEFHAQTFPAGTAPAENTFQPNVRPEDTPSQRTGAAASDTLIGATSADVHQGLGHPGSGQTSQELHDGSKRRAGLEGVGANLTDPVREQRADVSVPPGARGKSGNAADIPGAENIQGETAETVAAERP</sequence>
<feature type="region of interest" description="Disordered" evidence="1">
    <location>
        <begin position="1"/>
        <end position="169"/>
    </location>
</feature>
<protein>
    <submittedName>
        <fullName evidence="2">Uncharacterized protein</fullName>
    </submittedName>
</protein>
<keyword evidence="3" id="KW-1185">Reference proteome</keyword>
<comment type="caution">
    <text evidence="2">The sequence shown here is derived from an EMBL/GenBank/DDBJ whole genome shotgun (WGS) entry which is preliminary data.</text>
</comment>
<reference evidence="2" key="1">
    <citation type="journal article" date="2021" name="Nat. Commun.">
        <title>Genetic determinants of endophytism in the Arabidopsis root mycobiome.</title>
        <authorList>
            <person name="Mesny F."/>
            <person name="Miyauchi S."/>
            <person name="Thiergart T."/>
            <person name="Pickel B."/>
            <person name="Atanasova L."/>
            <person name="Karlsson M."/>
            <person name="Huettel B."/>
            <person name="Barry K.W."/>
            <person name="Haridas S."/>
            <person name="Chen C."/>
            <person name="Bauer D."/>
            <person name="Andreopoulos W."/>
            <person name="Pangilinan J."/>
            <person name="LaButti K."/>
            <person name="Riley R."/>
            <person name="Lipzen A."/>
            <person name="Clum A."/>
            <person name="Drula E."/>
            <person name="Henrissat B."/>
            <person name="Kohler A."/>
            <person name="Grigoriev I.V."/>
            <person name="Martin F.M."/>
            <person name="Hacquard S."/>
        </authorList>
    </citation>
    <scope>NUCLEOTIDE SEQUENCE</scope>
    <source>
        <strain evidence="2">MPI-CAGE-AT-0016</strain>
    </source>
</reference>
<accession>A0A8K0TFR9</accession>
<dbReference type="OrthoDB" id="3260716at2759"/>
<dbReference type="AlphaFoldDB" id="A0A8K0TFR9"/>
<feature type="compositionally biased region" description="Basic and acidic residues" evidence="1">
    <location>
        <begin position="8"/>
        <end position="17"/>
    </location>
</feature>
<proteinExistence type="predicted"/>
<name>A0A8K0TFR9_9PEZI</name>
<organism evidence="2 3">
    <name type="scientific">Plectosphaerella cucumerina</name>
    <dbReference type="NCBI Taxonomy" id="40658"/>
    <lineage>
        <taxon>Eukaryota</taxon>
        <taxon>Fungi</taxon>
        <taxon>Dikarya</taxon>
        <taxon>Ascomycota</taxon>
        <taxon>Pezizomycotina</taxon>
        <taxon>Sordariomycetes</taxon>
        <taxon>Hypocreomycetidae</taxon>
        <taxon>Glomerellales</taxon>
        <taxon>Plectosphaerellaceae</taxon>
        <taxon>Plectosphaerella</taxon>
    </lineage>
</organism>
<feature type="compositionally biased region" description="Basic and acidic residues" evidence="1">
    <location>
        <begin position="105"/>
        <end position="115"/>
    </location>
</feature>
<evidence type="ECO:0000313" key="2">
    <source>
        <dbReference type="EMBL" id="KAH7358718.1"/>
    </source>
</evidence>
<dbReference type="EMBL" id="JAGPXD010000004">
    <property type="protein sequence ID" value="KAH7358718.1"/>
    <property type="molecule type" value="Genomic_DNA"/>
</dbReference>
<dbReference type="Proteomes" id="UP000813385">
    <property type="component" value="Unassembled WGS sequence"/>
</dbReference>